<protein>
    <submittedName>
        <fullName evidence="2">Uncharacterized protein</fullName>
    </submittedName>
</protein>
<feature type="region of interest" description="Disordered" evidence="1">
    <location>
        <begin position="85"/>
        <end position="109"/>
    </location>
</feature>
<sequence length="109" mass="11843">MTPSSSLTPPDGVLRYRLDPVGAVIAILPTRCKSGRHPLVPGISTVRAAGGKLRVDCPACATTPGGTGTGWRWTGGHRYPDRVERDERFYDGHPARRPRVARRQEPGES</sequence>
<dbReference type="EMBL" id="JAMTCO010000004">
    <property type="protein sequence ID" value="MCP2269272.1"/>
    <property type="molecule type" value="Genomic_DNA"/>
</dbReference>
<comment type="caution">
    <text evidence="2">The sequence shown here is derived from an EMBL/GenBank/DDBJ whole genome shotgun (WGS) entry which is preliminary data.</text>
</comment>
<name>A0ABT1I9K8_9PSEU</name>
<dbReference type="RefSeq" id="WP_253886279.1">
    <property type="nucleotide sequence ID" value="NZ_BAAAVB010000004.1"/>
</dbReference>
<proteinExistence type="predicted"/>
<accession>A0ABT1I9K8</accession>
<evidence type="ECO:0000313" key="3">
    <source>
        <dbReference type="Proteomes" id="UP001205185"/>
    </source>
</evidence>
<evidence type="ECO:0000256" key="1">
    <source>
        <dbReference type="SAM" id="MobiDB-lite"/>
    </source>
</evidence>
<organism evidence="2 3">
    <name type="scientific">Actinokineospora diospyrosa</name>
    <dbReference type="NCBI Taxonomy" id="103728"/>
    <lineage>
        <taxon>Bacteria</taxon>
        <taxon>Bacillati</taxon>
        <taxon>Actinomycetota</taxon>
        <taxon>Actinomycetes</taxon>
        <taxon>Pseudonocardiales</taxon>
        <taxon>Pseudonocardiaceae</taxon>
        <taxon>Actinokineospora</taxon>
    </lineage>
</organism>
<gene>
    <name evidence="2" type="ORF">LV75_001760</name>
</gene>
<evidence type="ECO:0000313" key="2">
    <source>
        <dbReference type="EMBL" id="MCP2269272.1"/>
    </source>
</evidence>
<reference evidence="2 3" key="1">
    <citation type="submission" date="2022-06" db="EMBL/GenBank/DDBJ databases">
        <title>Genomic Encyclopedia of Archaeal and Bacterial Type Strains, Phase II (KMG-II): from individual species to whole genera.</title>
        <authorList>
            <person name="Goeker M."/>
        </authorList>
    </citation>
    <scope>NUCLEOTIDE SEQUENCE [LARGE SCALE GENOMIC DNA]</scope>
    <source>
        <strain evidence="2 3">DSM 44255</strain>
    </source>
</reference>
<keyword evidence="3" id="KW-1185">Reference proteome</keyword>
<dbReference type="Proteomes" id="UP001205185">
    <property type="component" value="Unassembled WGS sequence"/>
</dbReference>
<feature type="compositionally biased region" description="Basic and acidic residues" evidence="1">
    <location>
        <begin position="85"/>
        <end position="94"/>
    </location>
</feature>